<dbReference type="Proteomes" id="UP001274321">
    <property type="component" value="Unassembled WGS sequence"/>
</dbReference>
<comment type="caution">
    <text evidence="1">The sequence shown here is derived from an EMBL/GenBank/DDBJ whole genome shotgun (WGS) entry which is preliminary data.</text>
</comment>
<keyword evidence="2" id="KW-1185">Reference proteome</keyword>
<reference evidence="1 2" key="1">
    <citation type="submission" date="2023-11" db="EMBL/GenBank/DDBJ databases">
        <authorList>
            <person name="Bao R."/>
        </authorList>
    </citation>
    <scope>NUCLEOTIDE SEQUENCE [LARGE SCALE GENOMIC DNA]</scope>
    <source>
        <strain evidence="1 2">PJ23</strain>
    </source>
</reference>
<protein>
    <recommendedName>
        <fullName evidence="3">DUF2946 domain-containing protein</fullName>
    </recommendedName>
</protein>
<sequence>MMGSSGARQMLGALLILLLALTGAGRGRADESRLAKVATMTIAGFVVPICHGDPSRSQKPDTSPVNHDCCDICAVSASALTPMQAWLASPLPFLRSADDGAKPPHLALARRKTPRLSQGPPIGLI</sequence>
<organism evidence="1 2">
    <name type="scientific">Terrihabitans rhizophilus</name>
    <dbReference type="NCBI Taxonomy" id="3092662"/>
    <lineage>
        <taxon>Bacteria</taxon>
        <taxon>Pseudomonadati</taxon>
        <taxon>Pseudomonadota</taxon>
        <taxon>Alphaproteobacteria</taxon>
        <taxon>Hyphomicrobiales</taxon>
        <taxon>Terrihabitans</taxon>
    </lineage>
</organism>
<name>A0ABU4RHX9_9HYPH</name>
<accession>A0ABU4RHX9</accession>
<dbReference type="EMBL" id="JAXAFJ010000001">
    <property type="protein sequence ID" value="MDX6804442.1"/>
    <property type="molecule type" value="Genomic_DNA"/>
</dbReference>
<evidence type="ECO:0000313" key="2">
    <source>
        <dbReference type="Proteomes" id="UP001274321"/>
    </source>
</evidence>
<gene>
    <name evidence="1" type="ORF">SCD90_00055</name>
</gene>
<proteinExistence type="predicted"/>
<evidence type="ECO:0000313" key="1">
    <source>
        <dbReference type="EMBL" id="MDX6804442.1"/>
    </source>
</evidence>
<evidence type="ECO:0008006" key="3">
    <source>
        <dbReference type="Google" id="ProtNLM"/>
    </source>
</evidence>